<reference evidence="2" key="2">
    <citation type="submission" date="2025-08" db="UniProtKB">
        <authorList>
            <consortium name="Ensembl"/>
        </authorList>
    </citation>
    <scope>IDENTIFICATION</scope>
</reference>
<evidence type="ECO:0000313" key="2">
    <source>
        <dbReference type="Ensembl" id="ENSHHUP00000069965.1"/>
    </source>
</evidence>
<sequence length="234" mass="25060">MESLQELMTSDSEGSYMGVGSPRDLQSPVFHDRPEEGRAGGPRLKTPPCTPTTMRNGLPAKPPKSSVPEHIPKVTARAIMDMEASSKTQSLRATPKSPGSVGSSSKQSPLPAKLSQKQRKMITMATKEGSAECALSKSALVITPSKNAEAWATPVRTPPSSQAFRDLLVEEESRVRIWRPGSPGRPVAQGPLVSTARKVTFKCTAKPPSETERPAGPGLGVSGKPALRFYLWFA</sequence>
<organism evidence="2 3">
    <name type="scientific">Hucho hucho</name>
    <name type="common">huchen</name>
    <dbReference type="NCBI Taxonomy" id="62062"/>
    <lineage>
        <taxon>Eukaryota</taxon>
        <taxon>Metazoa</taxon>
        <taxon>Chordata</taxon>
        <taxon>Craniata</taxon>
        <taxon>Vertebrata</taxon>
        <taxon>Euteleostomi</taxon>
        <taxon>Actinopterygii</taxon>
        <taxon>Neopterygii</taxon>
        <taxon>Teleostei</taxon>
        <taxon>Protacanthopterygii</taxon>
        <taxon>Salmoniformes</taxon>
        <taxon>Salmonidae</taxon>
        <taxon>Salmoninae</taxon>
        <taxon>Hucho</taxon>
    </lineage>
</organism>
<feature type="region of interest" description="Disordered" evidence="1">
    <location>
        <begin position="1"/>
        <end position="120"/>
    </location>
</feature>
<dbReference type="AlphaFoldDB" id="A0A4W5Q7Q0"/>
<proteinExistence type="predicted"/>
<dbReference type="Proteomes" id="UP000314982">
    <property type="component" value="Unassembled WGS sequence"/>
</dbReference>
<feature type="compositionally biased region" description="Polar residues" evidence="1">
    <location>
        <begin position="1"/>
        <end position="13"/>
    </location>
</feature>
<accession>A0A4W5Q7Q0</accession>
<reference evidence="3" key="1">
    <citation type="submission" date="2018-06" db="EMBL/GenBank/DDBJ databases">
        <title>Genome assembly of Danube salmon.</title>
        <authorList>
            <person name="Macqueen D.J."/>
            <person name="Gundappa M.K."/>
        </authorList>
    </citation>
    <scope>NUCLEOTIDE SEQUENCE [LARGE SCALE GENOMIC DNA]</scope>
</reference>
<keyword evidence="3" id="KW-1185">Reference proteome</keyword>
<reference evidence="2" key="3">
    <citation type="submission" date="2025-09" db="UniProtKB">
        <authorList>
            <consortium name="Ensembl"/>
        </authorList>
    </citation>
    <scope>IDENTIFICATION</scope>
</reference>
<dbReference type="Ensembl" id="ENSHHUT00000072296.1">
    <property type="protein sequence ID" value="ENSHHUP00000069965.1"/>
    <property type="gene ID" value="ENSHHUG00000041179.1"/>
</dbReference>
<dbReference type="STRING" id="62062.ENSHHUP00000069965"/>
<evidence type="ECO:0000313" key="3">
    <source>
        <dbReference type="Proteomes" id="UP000314982"/>
    </source>
</evidence>
<name>A0A4W5Q7Q0_9TELE</name>
<feature type="compositionally biased region" description="Low complexity" evidence="1">
    <location>
        <begin position="95"/>
        <end position="111"/>
    </location>
</feature>
<protein>
    <submittedName>
        <fullName evidence="2">Uncharacterized protein</fullName>
    </submittedName>
</protein>
<evidence type="ECO:0000256" key="1">
    <source>
        <dbReference type="SAM" id="MobiDB-lite"/>
    </source>
</evidence>